<dbReference type="SUPFAM" id="SSF63411">
    <property type="entry name" value="LuxS/MPP-like metallohydrolase"/>
    <property type="match status" value="2"/>
</dbReference>
<dbReference type="EMBL" id="CAMXCT010003010">
    <property type="protein sequence ID" value="CAI4001929.1"/>
    <property type="molecule type" value="Genomic_DNA"/>
</dbReference>
<dbReference type="EMBL" id="CAMXCT020003010">
    <property type="protein sequence ID" value="CAL1155304.1"/>
    <property type="molecule type" value="Genomic_DNA"/>
</dbReference>
<accession>A0A9P1G5P0</accession>
<gene>
    <name evidence="3" type="ORF">C1SCF055_LOCUS27922</name>
</gene>
<proteinExistence type="predicted"/>
<keyword evidence="6" id="KW-1185">Reference proteome</keyword>
<dbReference type="Proteomes" id="UP001152797">
    <property type="component" value="Unassembled WGS sequence"/>
</dbReference>
<dbReference type="PANTHER" id="PTHR43690">
    <property type="entry name" value="NARDILYSIN"/>
    <property type="match status" value="1"/>
</dbReference>
<dbReference type="InterPro" id="IPR050626">
    <property type="entry name" value="Peptidase_M16"/>
</dbReference>
<evidence type="ECO:0000256" key="2">
    <source>
        <dbReference type="SAM" id="MobiDB-lite"/>
    </source>
</evidence>
<dbReference type="InterPro" id="IPR011249">
    <property type="entry name" value="Metalloenz_LuxS/M16"/>
</dbReference>
<name>A0A9P1G5P0_9DINO</name>
<evidence type="ECO:0000313" key="5">
    <source>
        <dbReference type="EMBL" id="CAL4789241.1"/>
    </source>
</evidence>
<evidence type="ECO:0000313" key="3">
    <source>
        <dbReference type="EMBL" id="CAI4001929.1"/>
    </source>
</evidence>
<feature type="non-terminal residue" evidence="3">
    <location>
        <position position="1"/>
    </location>
</feature>
<evidence type="ECO:0000313" key="4">
    <source>
        <dbReference type="EMBL" id="CAL1155304.1"/>
    </source>
</evidence>
<protein>
    <submittedName>
        <fullName evidence="5">Alpha-1,4 glucan phosphorylase</fullName>
    </submittedName>
</protein>
<evidence type="ECO:0000313" key="6">
    <source>
        <dbReference type="Proteomes" id="UP001152797"/>
    </source>
</evidence>
<dbReference type="GO" id="GO:0046872">
    <property type="term" value="F:metal ion binding"/>
    <property type="evidence" value="ECO:0007669"/>
    <property type="project" value="UniProtKB-KW"/>
</dbReference>
<dbReference type="EMBL" id="CAMXCT030003010">
    <property type="protein sequence ID" value="CAL4789241.1"/>
    <property type="molecule type" value="Genomic_DNA"/>
</dbReference>
<comment type="caution">
    <text evidence="3">The sequence shown here is derived from an EMBL/GenBank/DDBJ whole genome shotgun (WGS) entry which is preliminary data.</text>
</comment>
<dbReference type="Gene3D" id="3.30.830.10">
    <property type="entry name" value="Metalloenzyme, LuxS/M16 peptidase-like"/>
    <property type="match status" value="3"/>
</dbReference>
<keyword evidence="1" id="KW-0479">Metal-binding</keyword>
<reference evidence="4" key="2">
    <citation type="submission" date="2024-04" db="EMBL/GenBank/DDBJ databases">
        <authorList>
            <person name="Chen Y."/>
            <person name="Shah S."/>
            <person name="Dougan E. K."/>
            <person name="Thang M."/>
            <person name="Chan C."/>
        </authorList>
    </citation>
    <scope>NUCLEOTIDE SEQUENCE [LARGE SCALE GENOMIC DNA]</scope>
</reference>
<organism evidence="3">
    <name type="scientific">Cladocopium goreaui</name>
    <dbReference type="NCBI Taxonomy" id="2562237"/>
    <lineage>
        <taxon>Eukaryota</taxon>
        <taxon>Sar</taxon>
        <taxon>Alveolata</taxon>
        <taxon>Dinophyceae</taxon>
        <taxon>Suessiales</taxon>
        <taxon>Symbiodiniaceae</taxon>
        <taxon>Cladocopium</taxon>
    </lineage>
</organism>
<dbReference type="AlphaFoldDB" id="A0A9P1G5P0"/>
<evidence type="ECO:0000256" key="1">
    <source>
        <dbReference type="ARBA" id="ARBA00022723"/>
    </source>
</evidence>
<feature type="region of interest" description="Disordered" evidence="2">
    <location>
        <begin position="731"/>
        <end position="754"/>
    </location>
</feature>
<sequence length="789" mass="86051">QLETWLEPRSGQSNGFTGFESALFTLSCGVEDWSDALRRFGHCFRRTDMADTDSRFRAEAVHREVLRINGEFQDGLSAGLRSLQLLRYRTVEDHPLRSFGPGSLKTLLPRGNGKQELEALARLSQELFSHMLAEQSTLAIVSPLPSSKLRPAVADAFQGLNAVAPPVTWPGRRLAAMADPLPSTGQVPPCFVVQSRENPGISFTWSIPFSATSGIDAASYRASKPLVALAHLVAHQGPGSLSCWLQKQGWLPDNLGPKVTAQAPFSTQSFAIWELKIKLSQQGLQNWSSVATAVSGLLAALRRRRYVRDAQGGPQRDALRQAVDEVSALADIAWRFPPRPPLSSELAVDMRSAPRPAAYVFASRRFFAVREWDKEKVPNALQGRAARFTSTLAQEEATTEVAKVLECLVPDRARLTLWSTVPQPGAQQRRDSNLDLEFGELPLDSSLQRTWLDTPDVAAQWWRAPPLNVYLSKATKITKPAAEADPLIPESIKNKKGFNGVLWSEACRARLVEPKTLKSMPSVVPPALWVVPGCVYVSGQFNERVEPLGEEPVVTLTLWLPARCITEASVKSRAAGRMWLKSLQVALESPFFGAALAGCRWECAFFTTSPYEAGMRLSFQAFSDSVSSFATDAALAIAQHAGPAPEDLELVRRMALAELKTSRDADKAQGEVKTALEQLQGKDIRNESQALWRSVAESLEGYSQALVAGAITEDEAAELVRLVLSTLPVPGSDVSDASDASDARPPLELGPRPAAVLTRRPSWQGPVAQSLCRASGLPALLDVCGRAMK</sequence>
<dbReference type="OrthoDB" id="952271at2759"/>
<dbReference type="PANTHER" id="PTHR43690:SF18">
    <property type="entry name" value="INSULIN-DEGRADING ENZYME-RELATED"/>
    <property type="match status" value="1"/>
</dbReference>
<reference evidence="3" key="1">
    <citation type="submission" date="2022-10" db="EMBL/GenBank/DDBJ databases">
        <authorList>
            <person name="Chen Y."/>
            <person name="Dougan E. K."/>
            <person name="Chan C."/>
            <person name="Rhodes N."/>
            <person name="Thang M."/>
        </authorList>
    </citation>
    <scope>NUCLEOTIDE SEQUENCE</scope>
</reference>